<dbReference type="AlphaFoldDB" id="X1S1L4"/>
<accession>X1S1L4</accession>
<reference evidence="2" key="1">
    <citation type="journal article" date="2014" name="Front. Microbiol.">
        <title>High frequency of phylogenetically diverse reductive dehalogenase-homologous genes in deep subseafloor sedimentary metagenomes.</title>
        <authorList>
            <person name="Kawai M."/>
            <person name="Futagami T."/>
            <person name="Toyoda A."/>
            <person name="Takaki Y."/>
            <person name="Nishi S."/>
            <person name="Hori S."/>
            <person name="Arai W."/>
            <person name="Tsubouchi T."/>
            <person name="Morono Y."/>
            <person name="Uchiyama I."/>
            <person name="Ito T."/>
            <person name="Fujiyama A."/>
            <person name="Inagaki F."/>
            <person name="Takami H."/>
        </authorList>
    </citation>
    <scope>NUCLEOTIDE SEQUENCE</scope>
    <source>
        <strain evidence="2">Expedition CK06-06</strain>
    </source>
</reference>
<evidence type="ECO:0000259" key="1">
    <source>
        <dbReference type="PROSITE" id="PS51782"/>
    </source>
</evidence>
<dbReference type="Gene3D" id="3.10.350.10">
    <property type="entry name" value="LysM domain"/>
    <property type="match status" value="1"/>
</dbReference>
<dbReference type="InterPro" id="IPR036779">
    <property type="entry name" value="LysM_dom_sf"/>
</dbReference>
<dbReference type="Pfam" id="PF01476">
    <property type="entry name" value="LysM"/>
    <property type="match status" value="1"/>
</dbReference>
<organism evidence="2">
    <name type="scientific">marine sediment metagenome</name>
    <dbReference type="NCBI Taxonomy" id="412755"/>
    <lineage>
        <taxon>unclassified sequences</taxon>
        <taxon>metagenomes</taxon>
        <taxon>ecological metagenomes</taxon>
    </lineage>
</organism>
<feature type="domain" description="LysM" evidence="1">
    <location>
        <begin position="10"/>
        <end position="54"/>
    </location>
</feature>
<dbReference type="EMBL" id="BARW01010048">
    <property type="protein sequence ID" value="GAI86773.1"/>
    <property type="molecule type" value="Genomic_DNA"/>
</dbReference>
<dbReference type="PROSITE" id="PS51782">
    <property type="entry name" value="LYSM"/>
    <property type="match status" value="1"/>
</dbReference>
<sequence>MADPQGDGSVVHLTQSGQSLWLLAHHYDVSIDRLKELNQMGADVVIYIGQEILIQPPAPATATPQNTPNIAKVSQTATIQRMIETSAQFSTTFQPGPTL</sequence>
<dbReference type="InterPro" id="IPR018392">
    <property type="entry name" value="LysM"/>
</dbReference>
<dbReference type="SUPFAM" id="SSF54106">
    <property type="entry name" value="LysM domain"/>
    <property type="match status" value="1"/>
</dbReference>
<dbReference type="CDD" id="cd00118">
    <property type="entry name" value="LysM"/>
    <property type="match status" value="1"/>
</dbReference>
<comment type="caution">
    <text evidence="2">The sequence shown here is derived from an EMBL/GenBank/DDBJ whole genome shotgun (WGS) entry which is preliminary data.</text>
</comment>
<protein>
    <recommendedName>
        <fullName evidence="1">LysM domain-containing protein</fullName>
    </recommendedName>
</protein>
<gene>
    <name evidence="2" type="ORF">S12H4_19957</name>
</gene>
<name>X1S1L4_9ZZZZ</name>
<proteinExistence type="predicted"/>
<evidence type="ECO:0000313" key="2">
    <source>
        <dbReference type="EMBL" id="GAI86773.1"/>
    </source>
</evidence>